<dbReference type="AlphaFoldDB" id="A0A9Q3S1N0"/>
<gene>
    <name evidence="2" type="ORF">KUV31_09045</name>
</gene>
<evidence type="ECO:0000313" key="2">
    <source>
        <dbReference type="EMBL" id="MBY6218488.1"/>
    </source>
</evidence>
<organism evidence="2 3">
    <name type="scientific">Qipengyuania aquimaris</name>
    <dbReference type="NCBI Taxonomy" id="255984"/>
    <lineage>
        <taxon>Bacteria</taxon>
        <taxon>Pseudomonadati</taxon>
        <taxon>Pseudomonadota</taxon>
        <taxon>Alphaproteobacteria</taxon>
        <taxon>Sphingomonadales</taxon>
        <taxon>Erythrobacteraceae</taxon>
        <taxon>Qipengyuania</taxon>
    </lineage>
</organism>
<evidence type="ECO:0000256" key="1">
    <source>
        <dbReference type="SAM" id="Phobius"/>
    </source>
</evidence>
<dbReference type="RefSeq" id="WP_222406266.1">
    <property type="nucleotide sequence ID" value="NZ_CP095080.1"/>
</dbReference>
<dbReference type="Proteomes" id="UP000824927">
    <property type="component" value="Unassembled WGS sequence"/>
</dbReference>
<evidence type="ECO:0000313" key="3">
    <source>
        <dbReference type="Proteomes" id="UP000824927"/>
    </source>
</evidence>
<feature type="transmembrane region" description="Helical" evidence="1">
    <location>
        <begin position="13"/>
        <end position="34"/>
    </location>
</feature>
<protein>
    <submittedName>
        <fullName evidence="2">Uncharacterized protein</fullName>
    </submittedName>
</protein>
<name>A0A9Q3S1N0_9SPHN</name>
<comment type="caution">
    <text evidence="2">The sequence shown here is derived from an EMBL/GenBank/DDBJ whole genome shotgun (WGS) entry which is preliminary data.</text>
</comment>
<keyword evidence="1" id="KW-0472">Membrane</keyword>
<proteinExistence type="predicted"/>
<keyword evidence="1" id="KW-0812">Transmembrane</keyword>
<sequence>MFGGPDAQLVQDALIIAALALAGGVGLTFGITRLRARKSGEEIKARSKSGLEERVEVLERIATDRSIDLADEIEALRPKKETV</sequence>
<keyword evidence="1" id="KW-1133">Transmembrane helix</keyword>
<dbReference type="EMBL" id="JAHVKP010000001">
    <property type="protein sequence ID" value="MBY6218488.1"/>
    <property type="molecule type" value="Genomic_DNA"/>
</dbReference>
<accession>A0A9Q3S1N0</accession>
<reference evidence="2" key="1">
    <citation type="submission" date="2021-06" db="EMBL/GenBank/DDBJ databases">
        <title>50 bacteria genomes isolated from Dapeng, Shenzhen, China.</title>
        <authorList>
            <person name="Zheng W."/>
            <person name="Yu S."/>
            <person name="Huang Y."/>
        </authorList>
    </citation>
    <scope>NUCLEOTIDE SEQUENCE</scope>
    <source>
        <strain evidence="2">DP4N28-2</strain>
    </source>
</reference>